<sequence length="493" mass="58709">MIYDHYDTLSNFARYIDHKEVPKEEIIEYFTKNYNFEIHSDSEDDLKQEMILLLNNFIFLISEVIDDFGKASKNIEVCEEGLKKAKKESYENRKYKHFSNINKEAIREIDEYLRKKITKHLKEKMSRKTLVFKERNSLELLFDKGKIDFRFLNDYFNPDFDFATYIKFFNIYLSAHEINEIINLKRSDTKKYRELINTVILEKDLIVRIIDIINNHHRLVLRKEIFTTIKELHQSKQYQSFVNLAVIQVEGLFYDLCLELNGGVAEQNIGTLVEKVEKSYKYNKYLYHMITPYYLFEFPEIRNKVAHDGIINDINLKDLSNELILDIFCIVQQINSPSLPINNVKCLLEKIVAKTGIEINKQDNYGTIIYELFGYSGFAINDEYNIYKQIKNRIKYKKVYEFYSIGKTDNFEGIKLNVAVDQLMDVFEDIRFWDIIIEHSNGFNGNEYGFRLLDTLVKEFVSCFQKDHPVKKKCVEAAKFLDQVRNKYIDKRE</sequence>
<accession>A0A369ABY6</accession>
<evidence type="ECO:0000313" key="1">
    <source>
        <dbReference type="EMBL" id="RCX06872.1"/>
    </source>
</evidence>
<organism evidence="1 2">
    <name type="scientific">Anaerobacterium chartisolvens</name>
    <dbReference type="NCBI Taxonomy" id="1297424"/>
    <lineage>
        <taxon>Bacteria</taxon>
        <taxon>Bacillati</taxon>
        <taxon>Bacillota</taxon>
        <taxon>Clostridia</taxon>
        <taxon>Eubacteriales</taxon>
        <taxon>Oscillospiraceae</taxon>
        <taxon>Anaerobacterium</taxon>
    </lineage>
</organism>
<dbReference type="Proteomes" id="UP000253034">
    <property type="component" value="Unassembled WGS sequence"/>
</dbReference>
<keyword evidence="2" id="KW-1185">Reference proteome</keyword>
<proteinExistence type="predicted"/>
<name>A0A369ABY6_9FIRM</name>
<dbReference type="EMBL" id="QPJT01000068">
    <property type="protein sequence ID" value="RCX06872.1"/>
    <property type="molecule type" value="Genomic_DNA"/>
</dbReference>
<evidence type="ECO:0000313" key="2">
    <source>
        <dbReference type="Proteomes" id="UP000253034"/>
    </source>
</evidence>
<dbReference type="AlphaFoldDB" id="A0A369ABY6"/>
<reference evidence="1 2" key="1">
    <citation type="submission" date="2018-07" db="EMBL/GenBank/DDBJ databases">
        <title>Genomic Encyclopedia of Type Strains, Phase IV (KMG-IV): sequencing the most valuable type-strain genomes for metagenomic binning, comparative biology and taxonomic classification.</title>
        <authorList>
            <person name="Goeker M."/>
        </authorList>
    </citation>
    <scope>NUCLEOTIDE SEQUENCE [LARGE SCALE GENOMIC DNA]</scope>
    <source>
        <strain evidence="1 2">DSM 27016</strain>
    </source>
</reference>
<dbReference type="RefSeq" id="WP_114300506.1">
    <property type="nucleotide sequence ID" value="NZ_QPJT01000068.1"/>
</dbReference>
<comment type="caution">
    <text evidence="1">The sequence shown here is derived from an EMBL/GenBank/DDBJ whole genome shotgun (WGS) entry which is preliminary data.</text>
</comment>
<protein>
    <submittedName>
        <fullName evidence="1">Uncharacterized protein</fullName>
    </submittedName>
</protein>
<gene>
    <name evidence="1" type="ORF">DFR58_1682</name>
</gene>
<dbReference type="OrthoDB" id="2082864at2"/>